<accession>A0AAX4HT69</accession>
<dbReference type="Proteomes" id="UP001324634">
    <property type="component" value="Chromosome"/>
</dbReference>
<keyword evidence="6" id="KW-1003">Cell membrane</keyword>
<dbReference type="PANTHER" id="PTHR11993:SF10">
    <property type="entry name" value="NADH DEHYDROGENASE [UBIQUINONE] IRON-SULFUR PROTEIN 2, MITOCHONDRIAL"/>
    <property type="match status" value="1"/>
</dbReference>
<evidence type="ECO:0000256" key="1">
    <source>
        <dbReference type="ARBA" id="ARBA00002378"/>
    </source>
</evidence>
<proteinExistence type="inferred from homology"/>
<dbReference type="EMBL" id="CP139487">
    <property type="protein sequence ID" value="WPU66165.1"/>
    <property type="molecule type" value="Genomic_DNA"/>
</dbReference>
<comment type="similarity">
    <text evidence="2 6 7">Belongs to the complex I 49 kDa subunit family.</text>
</comment>
<dbReference type="NCBIfam" id="TIGR01962">
    <property type="entry name" value="NuoD"/>
    <property type="match status" value="1"/>
</dbReference>
<reference evidence="9 10" key="1">
    <citation type="submission" date="2023-11" db="EMBL/GenBank/DDBJ databases">
        <title>Peredibacter starrii A3.12.</title>
        <authorList>
            <person name="Mitchell R.J."/>
        </authorList>
    </citation>
    <scope>NUCLEOTIDE SEQUENCE [LARGE SCALE GENOMIC DNA]</scope>
    <source>
        <strain evidence="9 10">A3.12</strain>
    </source>
</reference>
<dbReference type="RefSeq" id="WP_321398094.1">
    <property type="nucleotide sequence ID" value="NZ_CP139487.1"/>
</dbReference>
<evidence type="ECO:0000313" key="10">
    <source>
        <dbReference type="Proteomes" id="UP001324634"/>
    </source>
</evidence>
<dbReference type="InterPro" id="IPR022885">
    <property type="entry name" value="NDH1_su_D/H"/>
</dbReference>
<dbReference type="NCBIfam" id="NF004739">
    <property type="entry name" value="PRK06075.1"/>
    <property type="match status" value="1"/>
</dbReference>
<dbReference type="GO" id="GO:0050136">
    <property type="term" value="F:NADH dehydrogenase (quinone) (non-electrogenic) activity"/>
    <property type="evidence" value="ECO:0007669"/>
    <property type="project" value="UniProtKB-UniRule"/>
</dbReference>
<gene>
    <name evidence="6 9" type="primary">nuoD</name>
    <name evidence="9" type="ORF">SOO65_05340</name>
</gene>
<dbReference type="KEGG" id="psti:SOO65_05340"/>
<dbReference type="PANTHER" id="PTHR11993">
    <property type="entry name" value="NADH-UBIQUINONE OXIDOREDUCTASE 49 KDA SUBUNIT"/>
    <property type="match status" value="1"/>
</dbReference>
<protein>
    <recommendedName>
        <fullName evidence="6">NADH-quinone oxidoreductase subunit D</fullName>
        <ecNumber evidence="6">7.1.1.-</ecNumber>
    </recommendedName>
    <alternativeName>
        <fullName evidence="6">NADH dehydrogenase I subunit D</fullName>
    </alternativeName>
    <alternativeName>
        <fullName evidence="6">NDH-1 subunit D</fullName>
    </alternativeName>
</protein>
<evidence type="ECO:0000256" key="2">
    <source>
        <dbReference type="ARBA" id="ARBA00005769"/>
    </source>
</evidence>
<dbReference type="PROSITE" id="PS00535">
    <property type="entry name" value="COMPLEX1_49K"/>
    <property type="match status" value="1"/>
</dbReference>
<dbReference type="EC" id="7.1.1.-" evidence="6"/>
<dbReference type="InterPro" id="IPR029014">
    <property type="entry name" value="NiFe-Hase_large"/>
</dbReference>
<evidence type="ECO:0000256" key="6">
    <source>
        <dbReference type="HAMAP-Rule" id="MF_01358"/>
    </source>
</evidence>
<sequence>MSDLLATEQNDLYNPNVLINIGPAHPATHGTLRVMCRINGETIEDANCEIGYLHRGIEKLGEEKTYHQWMVYTDRLNYCSALNNNITYAMTVENLFNISVTERTMWIRVMCMELSRIIDHIVCIAANALDLGAMTVFFHLIHWREEAYTMIESMCGMRLTTTYARIGGMSYDLPDNFTERLWKFCEDIPKTLDEVEGLLNANRIWIDRTKDVGVINKVDALRLNVTGPTLRAAGIDHDLRRDRPYYVYPELDFDVVIGSKGDVYERYLVRMEEIRQSVRILKQCNKRIPAGPLWVDDKRVRIPDKMDVYTKMEVLIHHFKIFMEGIDVPKGEAYTATEGPNGEVGFYIVSRGGPKAWRMRVKSPSFIQFQAFENTIKGGRIPDAIAHLGSVNIIAGELDR</sequence>
<keyword evidence="3 6" id="KW-0813">Transport</keyword>
<dbReference type="GO" id="GO:0005886">
    <property type="term" value="C:plasma membrane"/>
    <property type="evidence" value="ECO:0007669"/>
    <property type="project" value="UniProtKB-SubCell"/>
</dbReference>
<dbReference type="InterPro" id="IPR014029">
    <property type="entry name" value="NADH_UbQ_OxRdtase_49kDa_CS"/>
</dbReference>
<dbReference type="GO" id="GO:0048038">
    <property type="term" value="F:quinone binding"/>
    <property type="evidence" value="ECO:0007669"/>
    <property type="project" value="UniProtKB-KW"/>
</dbReference>
<keyword evidence="6" id="KW-0874">Quinone</keyword>
<keyword evidence="6" id="KW-0830">Ubiquinone</keyword>
<comment type="catalytic activity">
    <reaction evidence="6">
        <text>a quinone + NADH + 5 H(+)(in) = a quinol + NAD(+) + 4 H(+)(out)</text>
        <dbReference type="Rhea" id="RHEA:57888"/>
        <dbReference type="ChEBI" id="CHEBI:15378"/>
        <dbReference type="ChEBI" id="CHEBI:24646"/>
        <dbReference type="ChEBI" id="CHEBI:57540"/>
        <dbReference type="ChEBI" id="CHEBI:57945"/>
        <dbReference type="ChEBI" id="CHEBI:132124"/>
    </reaction>
</comment>
<comment type="subunit">
    <text evidence="6">NDH-1 is composed of 14 different subunits. Subunits NuoB, C, D, E, F, and G constitute the peripheral sector of the complex.</text>
</comment>
<keyword evidence="6" id="KW-0472">Membrane</keyword>
<comment type="function">
    <text evidence="1 6">NDH-1 shuttles electrons from NADH, via FMN and iron-sulfur (Fe-S) centers, to quinones in the respiratory chain. The immediate electron acceptor for the enzyme in this species is believed to be ubiquinone. Couples the redox reaction to proton translocation (for every two electrons transferred, four hydrogen ions are translocated across the cytoplasmic membrane), and thus conserves the redox energy in a proton gradient.</text>
</comment>
<evidence type="ECO:0000313" key="9">
    <source>
        <dbReference type="EMBL" id="WPU66165.1"/>
    </source>
</evidence>
<dbReference type="AlphaFoldDB" id="A0AAX4HT69"/>
<keyword evidence="4 6" id="KW-1278">Translocase</keyword>
<name>A0AAX4HT69_9BACT</name>
<organism evidence="9 10">
    <name type="scientific">Peredibacter starrii</name>
    <dbReference type="NCBI Taxonomy" id="28202"/>
    <lineage>
        <taxon>Bacteria</taxon>
        <taxon>Pseudomonadati</taxon>
        <taxon>Bdellovibrionota</taxon>
        <taxon>Bacteriovoracia</taxon>
        <taxon>Bacteriovoracales</taxon>
        <taxon>Bacteriovoracaceae</taxon>
        <taxon>Peredibacter</taxon>
    </lineage>
</organism>
<dbReference type="HAMAP" id="MF_01358">
    <property type="entry name" value="NDH1_NuoD"/>
    <property type="match status" value="1"/>
</dbReference>
<evidence type="ECO:0000256" key="4">
    <source>
        <dbReference type="ARBA" id="ARBA00022967"/>
    </source>
</evidence>
<dbReference type="Pfam" id="PF00346">
    <property type="entry name" value="Complex1_49kDa"/>
    <property type="match status" value="1"/>
</dbReference>
<dbReference type="Gene3D" id="1.10.645.10">
    <property type="entry name" value="Cytochrome-c3 Hydrogenase, chain B"/>
    <property type="match status" value="1"/>
</dbReference>
<evidence type="ECO:0000256" key="7">
    <source>
        <dbReference type="RuleBase" id="RU003685"/>
    </source>
</evidence>
<evidence type="ECO:0000256" key="5">
    <source>
        <dbReference type="ARBA" id="ARBA00023027"/>
    </source>
</evidence>
<evidence type="ECO:0000256" key="3">
    <source>
        <dbReference type="ARBA" id="ARBA00022448"/>
    </source>
</evidence>
<keyword evidence="10" id="KW-1185">Reference proteome</keyword>
<keyword evidence="5 6" id="KW-0520">NAD</keyword>
<dbReference type="InterPro" id="IPR001135">
    <property type="entry name" value="NADH_Q_OxRdtase_suD"/>
</dbReference>
<feature type="domain" description="NADH-quinone oxidoreductase subunit D" evidence="8">
    <location>
        <begin position="130"/>
        <end position="400"/>
    </location>
</feature>
<dbReference type="SUPFAM" id="SSF56762">
    <property type="entry name" value="HydB/Nqo4-like"/>
    <property type="match status" value="1"/>
</dbReference>
<dbReference type="GO" id="GO:0051287">
    <property type="term" value="F:NAD binding"/>
    <property type="evidence" value="ECO:0007669"/>
    <property type="project" value="InterPro"/>
</dbReference>
<comment type="subcellular location">
    <subcellularLocation>
        <location evidence="6">Cell membrane</location>
        <topology evidence="6">Peripheral membrane protein</topology>
        <orientation evidence="6">Cytoplasmic side</orientation>
    </subcellularLocation>
</comment>
<evidence type="ECO:0000259" key="8">
    <source>
        <dbReference type="Pfam" id="PF00346"/>
    </source>
</evidence>